<organism evidence="2 3">
    <name type="scientific">Paenibacillus alvei</name>
    <name type="common">Bacillus alvei</name>
    <dbReference type="NCBI Taxonomy" id="44250"/>
    <lineage>
        <taxon>Bacteria</taxon>
        <taxon>Bacillati</taxon>
        <taxon>Bacillota</taxon>
        <taxon>Bacilli</taxon>
        <taxon>Bacillales</taxon>
        <taxon>Paenibacillaceae</taxon>
        <taxon>Paenibacillus</taxon>
    </lineage>
</organism>
<feature type="domain" description="Phage-Barnase-EndoU-ColicinE5/D-RelE like nuclease 3" evidence="1">
    <location>
        <begin position="13"/>
        <end position="111"/>
    </location>
</feature>
<proteinExistence type="predicted"/>
<gene>
    <name evidence="2" type="ORF">HMI46_26290</name>
</gene>
<dbReference type="AlphaFoldDB" id="A0AAP7A1M9"/>
<accession>A0AAP7A1M9</accession>
<evidence type="ECO:0000313" key="2">
    <source>
        <dbReference type="EMBL" id="NOJ74025.1"/>
    </source>
</evidence>
<sequence length="132" mass="14674">MCSIDINASEIQIVGKINTAAIKRLINVDFQTEDVKMYPGALKHIRRNHPGILEDYGHLIPDIIANPDFVGQNPKELNSVELVKAITPHLLLAIKLDPSGYLFVSSFYDMHNGPVKLQKRLASGRLVPFTAN</sequence>
<evidence type="ECO:0000313" key="3">
    <source>
        <dbReference type="Proteomes" id="UP000552038"/>
    </source>
</evidence>
<protein>
    <recommendedName>
        <fullName evidence="1">Phage-Barnase-EndoU-ColicinE5/D-RelE like nuclease 3 domain-containing protein</fullName>
    </recommendedName>
</protein>
<dbReference type="InterPro" id="IPR041301">
    <property type="entry name" value="PBECR3"/>
</dbReference>
<reference evidence="2 3" key="1">
    <citation type="submission" date="2020-05" db="EMBL/GenBank/DDBJ databases">
        <title>Whole genome sequencing and identification of novel metabolites from Paenibacillus alvei strain JR949.</title>
        <authorList>
            <person name="Rajendhran J."/>
            <person name="Sree Pranav P."/>
            <person name="Mahalakshmi B."/>
            <person name="Karthikeyan R."/>
        </authorList>
    </citation>
    <scope>NUCLEOTIDE SEQUENCE [LARGE SCALE GENOMIC DNA]</scope>
    <source>
        <strain evidence="2 3">JR949</strain>
    </source>
</reference>
<name>A0AAP7A1M9_PAEAL</name>
<dbReference type="Proteomes" id="UP000552038">
    <property type="component" value="Unassembled WGS sequence"/>
</dbReference>
<evidence type="ECO:0000259" key="1">
    <source>
        <dbReference type="Pfam" id="PF18812"/>
    </source>
</evidence>
<dbReference type="Pfam" id="PF18812">
    <property type="entry name" value="PBECR3"/>
    <property type="match status" value="1"/>
</dbReference>
<comment type="caution">
    <text evidence="2">The sequence shown here is derived from an EMBL/GenBank/DDBJ whole genome shotgun (WGS) entry which is preliminary data.</text>
</comment>
<dbReference type="EMBL" id="JABFOR010000069">
    <property type="protein sequence ID" value="NOJ74025.1"/>
    <property type="molecule type" value="Genomic_DNA"/>
</dbReference>